<dbReference type="GO" id="GO:0006952">
    <property type="term" value="P:defense response"/>
    <property type="evidence" value="ECO:0007669"/>
    <property type="project" value="UniProtKB-KW"/>
</dbReference>
<dbReference type="GO" id="GO:0016020">
    <property type="term" value="C:membrane"/>
    <property type="evidence" value="ECO:0007669"/>
    <property type="project" value="UniProtKB-SubCell"/>
</dbReference>
<evidence type="ECO:0000256" key="2">
    <source>
        <dbReference type="ARBA" id="ARBA00006574"/>
    </source>
</evidence>
<dbReference type="AlphaFoldDB" id="A0A7J9HNJ1"/>
<evidence type="ECO:0000256" key="1">
    <source>
        <dbReference type="ARBA" id="ARBA00004141"/>
    </source>
</evidence>
<evidence type="ECO:0000313" key="9">
    <source>
        <dbReference type="EMBL" id="MBA0811392.1"/>
    </source>
</evidence>
<evidence type="ECO:0000256" key="3">
    <source>
        <dbReference type="ARBA" id="ARBA00022692"/>
    </source>
</evidence>
<evidence type="ECO:0008006" key="11">
    <source>
        <dbReference type="Google" id="ProtNLM"/>
    </source>
</evidence>
<evidence type="ECO:0000256" key="5">
    <source>
        <dbReference type="ARBA" id="ARBA00022989"/>
    </source>
</evidence>
<feature type="transmembrane region" description="Helical" evidence="8">
    <location>
        <begin position="61"/>
        <end position="81"/>
    </location>
</feature>
<evidence type="ECO:0000256" key="7">
    <source>
        <dbReference type="ARBA" id="ARBA00023265"/>
    </source>
</evidence>
<dbReference type="Proteomes" id="UP000593560">
    <property type="component" value="Unassembled WGS sequence"/>
</dbReference>
<dbReference type="OrthoDB" id="1388414at2759"/>
<organism evidence="9 10">
    <name type="scientific">Gossypium harknessii</name>
    <dbReference type="NCBI Taxonomy" id="34285"/>
    <lineage>
        <taxon>Eukaryota</taxon>
        <taxon>Viridiplantae</taxon>
        <taxon>Streptophyta</taxon>
        <taxon>Embryophyta</taxon>
        <taxon>Tracheophyta</taxon>
        <taxon>Spermatophyta</taxon>
        <taxon>Magnoliopsida</taxon>
        <taxon>eudicotyledons</taxon>
        <taxon>Gunneridae</taxon>
        <taxon>Pentapetalae</taxon>
        <taxon>rosids</taxon>
        <taxon>malvids</taxon>
        <taxon>Malvales</taxon>
        <taxon>Malvaceae</taxon>
        <taxon>Malvoideae</taxon>
        <taxon>Gossypium</taxon>
    </lineage>
</organism>
<comment type="subcellular location">
    <subcellularLocation>
        <location evidence="1">Membrane</location>
        <topology evidence="1">Multi-pass membrane protein</topology>
    </subcellularLocation>
</comment>
<evidence type="ECO:0000256" key="6">
    <source>
        <dbReference type="ARBA" id="ARBA00023136"/>
    </source>
</evidence>
<reference evidence="9 10" key="1">
    <citation type="journal article" date="2019" name="Genome Biol. Evol.">
        <title>Insights into the evolution of the New World diploid cottons (Gossypium, subgenus Houzingenia) based on genome sequencing.</title>
        <authorList>
            <person name="Grover C.E."/>
            <person name="Arick M.A. 2nd"/>
            <person name="Thrash A."/>
            <person name="Conover J.L."/>
            <person name="Sanders W.S."/>
            <person name="Peterson D.G."/>
            <person name="Frelichowski J.E."/>
            <person name="Scheffler J.A."/>
            <person name="Scheffler B.E."/>
            <person name="Wendel J.F."/>
        </authorList>
    </citation>
    <scope>NUCLEOTIDE SEQUENCE [LARGE SCALE GENOMIC DNA]</scope>
    <source>
        <strain evidence="9">0</strain>
        <tissue evidence="9">Leaf</tissue>
    </source>
</reference>
<keyword evidence="5 8" id="KW-1133">Transmembrane helix</keyword>
<keyword evidence="6 8" id="KW-0472">Membrane</keyword>
<dbReference type="PANTHER" id="PTHR31942">
    <property type="entry name" value="MLO-LIKE PROTEIN 1"/>
    <property type="match status" value="1"/>
</dbReference>
<comment type="caution">
    <text evidence="9">The sequence shown here is derived from an EMBL/GenBank/DDBJ whole genome shotgun (WGS) entry which is preliminary data.</text>
</comment>
<keyword evidence="3 8" id="KW-0812">Transmembrane</keyword>
<proteinExistence type="inferred from homology"/>
<keyword evidence="7" id="KW-0568">Pathogenesis-related protein</keyword>
<evidence type="ECO:0000313" key="10">
    <source>
        <dbReference type="Proteomes" id="UP000593560"/>
    </source>
</evidence>
<feature type="transmembrane region" description="Helical" evidence="8">
    <location>
        <begin position="123"/>
        <end position="143"/>
    </location>
</feature>
<name>A0A7J9HNJ1_9ROSI</name>
<dbReference type="InterPro" id="IPR004326">
    <property type="entry name" value="Mlo"/>
</dbReference>
<dbReference type="EMBL" id="JABFAD010000010">
    <property type="protein sequence ID" value="MBA0811392.1"/>
    <property type="molecule type" value="Genomic_DNA"/>
</dbReference>
<keyword evidence="10" id="KW-1185">Reference proteome</keyword>
<dbReference type="PANTHER" id="PTHR31942:SF84">
    <property type="entry name" value="MLO-LIKE PROTEIN 12"/>
    <property type="match status" value="1"/>
</dbReference>
<accession>A0A7J9HNJ1</accession>
<gene>
    <name evidence="9" type="ORF">Gohar_003293</name>
</gene>
<protein>
    <recommendedName>
        <fullName evidence="11">MLO-like protein</fullName>
    </recommendedName>
</protein>
<keyword evidence="4" id="KW-0611">Plant defense</keyword>
<feature type="transmembrane region" description="Helical" evidence="8">
    <location>
        <begin position="21"/>
        <end position="41"/>
    </location>
</feature>
<evidence type="ECO:0000256" key="4">
    <source>
        <dbReference type="ARBA" id="ARBA00022821"/>
    </source>
</evidence>
<sequence>MAPPPPVVDIKARSLEETPTWAVAVVCFCILVASILIEHAIHMLGKGEVAFVSSYGIHQLHIFIFVLAIFHILYCITTYVLGSYKMKTWKTWENEAKTVKYQYYNDPERFRFLRDTSFGRRHLNFWSSSTLSVWIVCFFRQFYGSVTKVDYLTLRHGFIM</sequence>
<dbReference type="Pfam" id="PF03094">
    <property type="entry name" value="Mlo"/>
    <property type="match status" value="1"/>
</dbReference>
<feature type="non-terminal residue" evidence="9">
    <location>
        <position position="160"/>
    </location>
</feature>
<comment type="similarity">
    <text evidence="2">Belongs to the MLO family.</text>
</comment>
<evidence type="ECO:0000256" key="8">
    <source>
        <dbReference type="SAM" id="Phobius"/>
    </source>
</evidence>